<proteinExistence type="predicted"/>
<dbReference type="Proteomes" id="UP000466692">
    <property type="component" value="Unassembled WGS sequence"/>
</dbReference>
<comment type="caution">
    <text evidence="1">The sequence shown here is derived from an EMBL/GenBank/DDBJ whole genome shotgun (WGS) entry which is preliminary data.</text>
</comment>
<organism evidence="1 2">
    <name type="scientific">Pontibacillus yanchengensis</name>
    <dbReference type="NCBI Taxonomy" id="462910"/>
    <lineage>
        <taxon>Bacteria</taxon>
        <taxon>Bacillati</taxon>
        <taxon>Bacillota</taxon>
        <taxon>Bacilli</taxon>
        <taxon>Bacillales</taxon>
        <taxon>Bacillaceae</taxon>
        <taxon>Pontibacillus</taxon>
    </lineage>
</organism>
<gene>
    <name evidence="1" type="ORF">GLW08_16450</name>
</gene>
<keyword evidence="2" id="KW-1185">Reference proteome</keyword>
<dbReference type="EMBL" id="WMEU01000006">
    <property type="protein sequence ID" value="MYL54926.1"/>
    <property type="molecule type" value="Genomic_DNA"/>
</dbReference>
<name>A0ACC7VIY3_9BACI</name>
<evidence type="ECO:0000313" key="2">
    <source>
        <dbReference type="Proteomes" id="UP000466692"/>
    </source>
</evidence>
<evidence type="ECO:0000313" key="1">
    <source>
        <dbReference type="EMBL" id="MYL54926.1"/>
    </source>
</evidence>
<reference evidence="1" key="1">
    <citation type="submission" date="2019-11" db="EMBL/GenBank/DDBJ databases">
        <title>Genome sequences of 17 halophilic strains isolated from different environments.</title>
        <authorList>
            <person name="Furrow R.E."/>
        </authorList>
    </citation>
    <scope>NUCLEOTIDE SEQUENCE</scope>
    <source>
        <strain evidence="1">22510_22_Filter</strain>
    </source>
</reference>
<accession>A0ACC7VIY3</accession>
<sequence>MSFDIDRYFLTLALDEAEQALSENTYPIGAVIVDENYKLVSTGRNQVHPHHDATAHAEINAIRNAGQAILNAKVNREKFTIFTSLEPCPMCTGGILFANIKKVVWILNDDLGFGGYKKIKGANVFDNRFNEIEVIEEPYKDLKIRQQELMSKWEVNPNNIVNLRDALM</sequence>
<protein>
    <submittedName>
        <fullName evidence="1">Nucleoside deaminase</fullName>
    </submittedName>
</protein>